<dbReference type="Proteomes" id="UP001221898">
    <property type="component" value="Unassembled WGS sequence"/>
</dbReference>
<sequence>MRGLTWPSLLPPSEIKPPPRLRASSLGRHILAHSGQSFHRVFEGKSEEAGRDFLALRGLNVNFPACGAFSALWWVAGGRAGKQFPPRMTDPFCHKEGLRKVRGSQFLFRRGDGGQSQCQPEARRPNTPSVGSRLEIASKPAAAQPEGISGLIVSSAITFFPTQTTTGLRLQRESPAYLCDVPDGASRSISSQTWP</sequence>
<organism evidence="2 3">
    <name type="scientific">Aldrovandia affinis</name>
    <dbReference type="NCBI Taxonomy" id="143900"/>
    <lineage>
        <taxon>Eukaryota</taxon>
        <taxon>Metazoa</taxon>
        <taxon>Chordata</taxon>
        <taxon>Craniata</taxon>
        <taxon>Vertebrata</taxon>
        <taxon>Euteleostomi</taxon>
        <taxon>Actinopterygii</taxon>
        <taxon>Neopterygii</taxon>
        <taxon>Teleostei</taxon>
        <taxon>Notacanthiformes</taxon>
        <taxon>Halosauridae</taxon>
        <taxon>Aldrovandia</taxon>
    </lineage>
</organism>
<keyword evidence="3" id="KW-1185">Reference proteome</keyword>
<feature type="region of interest" description="Disordered" evidence="1">
    <location>
        <begin position="110"/>
        <end position="131"/>
    </location>
</feature>
<dbReference type="EMBL" id="JAINUG010000017">
    <property type="protein sequence ID" value="KAJ8413122.1"/>
    <property type="molecule type" value="Genomic_DNA"/>
</dbReference>
<dbReference type="AlphaFoldDB" id="A0AAD7T3I2"/>
<evidence type="ECO:0000256" key="1">
    <source>
        <dbReference type="SAM" id="MobiDB-lite"/>
    </source>
</evidence>
<accession>A0AAD7T3I2</accession>
<evidence type="ECO:0000313" key="3">
    <source>
        <dbReference type="Proteomes" id="UP001221898"/>
    </source>
</evidence>
<evidence type="ECO:0000313" key="2">
    <source>
        <dbReference type="EMBL" id="KAJ8413122.1"/>
    </source>
</evidence>
<proteinExistence type="predicted"/>
<comment type="caution">
    <text evidence="2">The sequence shown here is derived from an EMBL/GenBank/DDBJ whole genome shotgun (WGS) entry which is preliminary data.</text>
</comment>
<gene>
    <name evidence="2" type="ORF">AAFF_G00107040</name>
</gene>
<reference evidence="2" key="1">
    <citation type="journal article" date="2023" name="Science">
        <title>Genome structures resolve the early diversification of teleost fishes.</title>
        <authorList>
            <person name="Parey E."/>
            <person name="Louis A."/>
            <person name="Montfort J."/>
            <person name="Bouchez O."/>
            <person name="Roques C."/>
            <person name="Iampietro C."/>
            <person name="Lluch J."/>
            <person name="Castinel A."/>
            <person name="Donnadieu C."/>
            <person name="Desvignes T."/>
            <person name="Floi Bucao C."/>
            <person name="Jouanno E."/>
            <person name="Wen M."/>
            <person name="Mejri S."/>
            <person name="Dirks R."/>
            <person name="Jansen H."/>
            <person name="Henkel C."/>
            <person name="Chen W.J."/>
            <person name="Zahm M."/>
            <person name="Cabau C."/>
            <person name="Klopp C."/>
            <person name="Thompson A.W."/>
            <person name="Robinson-Rechavi M."/>
            <person name="Braasch I."/>
            <person name="Lecointre G."/>
            <person name="Bobe J."/>
            <person name="Postlethwait J.H."/>
            <person name="Berthelot C."/>
            <person name="Roest Crollius H."/>
            <person name="Guiguen Y."/>
        </authorList>
    </citation>
    <scope>NUCLEOTIDE SEQUENCE</scope>
    <source>
        <strain evidence="2">NC1722</strain>
    </source>
</reference>
<protein>
    <submittedName>
        <fullName evidence="2">Uncharacterized protein</fullName>
    </submittedName>
</protein>
<name>A0AAD7T3I2_9TELE</name>